<feature type="domain" description="FYVE-type" evidence="10">
    <location>
        <begin position="690"/>
        <end position="762"/>
    </location>
</feature>
<dbReference type="PROSITE" id="PS50106">
    <property type="entry name" value="PDZ"/>
    <property type="match status" value="1"/>
</dbReference>
<feature type="compositionally biased region" description="Pro residues" evidence="8">
    <location>
        <begin position="257"/>
        <end position="269"/>
    </location>
</feature>
<evidence type="ECO:0000256" key="6">
    <source>
        <dbReference type="PROSITE-ProRule" id="PRU00023"/>
    </source>
</evidence>
<evidence type="ECO:0000256" key="4">
    <source>
        <dbReference type="ARBA" id="ARBA00022833"/>
    </source>
</evidence>
<sequence>MATGQTWIDEQAAEYADLVNDSSFSSVTGYVEDDPTEYQLIWEGGDLGVALTTNPGGAGVSVSRITGKGFPHGIKNVVPGDVLLAVNELNTFNLTLEDVVKYLQECDLPATLRLTRPENVTRNVEAKTRESLLQGSRPSSVQQQPPRMSAYKPQRQSFTPPTMMNQGVTSPTNAGKPRDSRLSMQERGSTMKKKGIASRPSTGHLPPPAATAAKPQHQQPPPPPVPKPQVVAAPPPQAPVPLPVTVPTPILKKPKPAMQPPPPSQPPQATPIKEISFNKLSIASSVVDIRGSAASNTSNTTAIAVEDVPAFKAATSPDDDPPIETRQQRGISTSSEIAIMDSMHEDDIALLDDDHDDDDCNHPHDGSFNEHKVMLVEEEEDDDDDDDEEDVLHELSGLDDETKEEYNDDDSDDDSDDGKYVPLVTPAVAPPPVTAIPVPNPTPPPHRQPDDIPPPPPLNVYMPGMHDSTSHRVQKIHASEPSQPMSTVHEAAAKGDLRGVLMFVRQDKNGPECLIRREPNHGQTAFHLAVKSGNVSLIQMMLDQFTHVAPTEELLKIEDDKGNTALHFAATKTPHVVHLLLQAGAPVTSRNSRGLTPLIIAVMTNKKDDIIIVNMLLKFGANPNDVHDATTLIHTAINLKLLKVAGALVRAGAKLEVEDSDGKTVFEKVNRPSLKYLVSHIYFPPTFISEKERTECMLCLKKFGFGRRKYNCTLCGRLCCADDASLFIPFVQFPQGFPGRIHKGAGVLDDKRCCKTCFNVLKGRANAAPKADKGFIARVIGIEWDEVNPDKLQAIQSAGRRRG</sequence>
<dbReference type="Gene3D" id="3.30.40.10">
    <property type="entry name" value="Zinc/RING finger domain, C3HC4 (zinc finger)"/>
    <property type="match status" value="1"/>
</dbReference>
<dbReference type="Pfam" id="PF00023">
    <property type="entry name" value="Ank"/>
    <property type="match status" value="1"/>
</dbReference>
<evidence type="ECO:0000256" key="8">
    <source>
        <dbReference type="SAM" id="MobiDB-lite"/>
    </source>
</evidence>
<feature type="domain" description="PDZ" evidence="9">
    <location>
        <begin position="45"/>
        <end position="118"/>
    </location>
</feature>
<feature type="compositionally biased region" description="Basic and acidic residues" evidence="8">
    <location>
        <begin position="360"/>
        <end position="375"/>
    </location>
</feature>
<dbReference type="PANTHER" id="PTHR24171:SF9">
    <property type="entry name" value="ANKYRIN REPEAT DOMAIN-CONTAINING PROTEIN 39"/>
    <property type="match status" value="1"/>
</dbReference>
<dbReference type="PANTHER" id="PTHR24171">
    <property type="entry name" value="ANKYRIN REPEAT DOMAIN-CONTAINING PROTEIN 39-RELATED"/>
    <property type="match status" value="1"/>
</dbReference>
<keyword evidence="5 6" id="KW-0040">ANK repeat</keyword>
<dbReference type="CDD" id="cd00136">
    <property type="entry name" value="PDZ_canonical"/>
    <property type="match status" value="1"/>
</dbReference>
<evidence type="ECO:0000256" key="2">
    <source>
        <dbReference type="ARBA" id="ARBA00022737"/>
    </source>
</evidence>
<dbReference type="Pfam" id="PF12796">
    <property type="entry name" value="Ank_2"/>
    <property type="match status" value="1"/>
</dbReference>
<evidence type="ECO:0000256" key="7">
    <source>
        <dbReference type="PROSITE-ProRule" id="PRU00091"/>
    </source>
</evidence>
<evidence type="ECO:0000256" key="3">
    <source>
        <dbReference type="ARBA" id="ARBA00022771"/>
    </source>
</evidence>
<dbReference type="Proteomes" id="UP000285712">
    <property type="component" value="Unassembled WGS sequence"/>
</dbReference>
<dbReference type="SMART" id="SM00228">
    <property type="entry name" value="PDZ"/>
    <property type="match status" value="1"/>
</dbReference>
<dbReference type="Gene3D" id="1.25.40.20">
    <property type="entry name" value="Ankyrin repeat-containing domain"/>
    <property type="match status" value="1"/>
</dbReference>
<dbReference type="InterPro" id="IPR000306">
    <property type="entry name" value="Znf_FYVE"/>
</dbReference>
<feature type="compositionally biased region" description="Polar residues" evidence="8">
    <location>
        <begin position="131"/>
        <end position="146"/>
    </location>
</feature>
<feature type="repeat" description="ANK" evidence="6">
    <location>
        <begin position="521"/>
        <end position="553"/>
    </location>
</feature>
<dbReference type="Gene3D" id="2.30.42.10">
    <property type="match status" value="1"/>
</dbReference>
<feature type="compositionally biased region" description="Acidic residues" evidence="8">
    <location>
        <begin position="348"/>
        <end position="359"/>
    </location>
</feature>
<evidence type="ECO:0000256" key="1">
    <source>
        <dbReference type="ARBA" id="ARBA00022723"/>
    </source>
</evidence>
<dbReference type="PROSITE" id="PS50178">
    <property type="entry name" value="ZF_FYVE"/>
    <property type="match status" value="1"/>
</dbReference>
<dbReference type="SUPFAM" id="SSF48403">
    <property type="entry name" value="Ankyrin repeat"/>
    <property type="match status" value="1"/>
</dbReference>
<evidence type="ECO:0000256" key="5">
    <source>
        <dbReference type="ARBA" id="ARBA00023043"/>
    </source>
</evidence>
<feature type="compositionally biased region" description="Pro residues" evidence="8">
    <location>
        <begin position="428"/>
        <end position="453"/>
    </location>
</feature>
<reference evidence="11 12" key="1">
    <citation type="submission" date="2018-08" db="EMBL/GenBank/DDBJ databases">
        <title>Aphanomyces genome sequencing and annotation.</title>
        <authorList>
            <person name="Minardi D."/>
            <person name="Oidtmann B."/>
            <person name="Van Der Giezen M."/>
            <person name="Studholme D.J."/>
        </authorList>
    </citation>
    <scope>NUCLEOTIDE SEQUENCE [LARGE SCALE GENOMIC DNA]</scope>
    <source>
        <strain evidence="11 12">Sv</strain>
    </source>
</reference>
<keyword evidence="1" id="KW-0479">Metal-binding</keyword>
<evidence type="ECO:0000313" key="11">
    <source>
        <dbReference type="EMBL" id="RHY86962.1"/>
    </source>
</evidence>
<evidence type="ECO:0000259" key="9">
    <source>
        <dbReference type="PROSITE" id="PS50106"/>
    </source>
</evidence>
<dbReference type="GO" id="GO:0008270">
    <property type="term" value="F:zinc ion binding"/>
    <property type="evidence" value="ECO:0007669"/>
    <property type="project" value="UniProtKB-KW"/>
</dbReference>
<evidence type="ECO:0008006" key="13">
    <source>
        <dbReference type="Google" id="ProtNLM"/>
    </source>
</evidence>
<organism evidence="11 12">
    <name type="scientific">Aphanomyces astaci</name>
    <name type="common">Crayfish plague agent</name>
    <dbReference type="NCBI Taxonomy" id="112090"/>
    <lineage>
        <taxon>Eukaryota</taxon>
        <taxon>Sar</taxon>
        <taxon>Stramenopiles</taxon>
        <taxon>Oomycota</taxon>
        <taxon>Saprolegniomycetes</taxon>
        <taxon>Saprolegniales</taxon>
        <taxon>Verrucalvaceae</taxon>
        <taxon>Aphanomyces</taxon>
    </lineage>
</organism>
<dbReference type="Pfam" id="PF01363">
    <property type="entry name" value="FYVE"/>
    <property type="match status" value="1"/>
</dbReference>
<dbReference type="SUPFAM" id="SSF57903">
    <property type="entry name" value="FYVE/PHD zinc finger"/>
    <property type="match status" value="1"/>
</dbReference>
<dbReference type="InterPro" id="IPR011011">
    <property type="entry name" value="Znf_FYVE_PHD"/>
</dbReference>
<dbReference type="InterPro" id="IPR036034">
    <property type="entry name" value="PDZ_sf"/>
</dbReference>
<feature type="compositionally biased region" description="Pro residues" evidence="8">
    <location>
        <begin position="218"/>
        <end position="246"/>
    </location>
</feature>
<keyword evidence="2" id="KW-0677">Repeat</keyword>
<proteinExistence type="predicted"/>
<dbReference type="PROSITE" id="PS50088">
    <property type="entry name" value="ANK_REPEAT"/>
    <property type="match status" value="2"/>
</dbReference>
<feature type="repeat" description="ANK" evidence="6">
    <location>
        <begin position="593"/>
        <end position="628"/>
    </location>
</feature>
<comment type="caution">
    <text evidence="11">The sequence shown here is derived from an EMBL/GenBank/DDBJ whole genome shotgun (WGS) entry which is preliminary data.</text>
</comment>
<dbReference type="AlphaFoldDB" id="A0A3R7ARL9"/>
<accession>A0A3R7ARL9</accession>
<dbReference type="SMART" id="SM00248">
    <property type="entry name" value="ANK"/>
    <property type="match status" value="4"/>
</dbReference>
<dbReference type="EMBL" id="QUTG01004869">
    <property type="protein sequence ID" value="RHY86962.1"/>
    <property type="molecule type" value="Genomic_DNA"/>
</dbReference>
<dbReference type="VEuPathDB" id="FungiDB:H257_02355"/>
<feature type="compositionally biased region" description="Acidic residues" evidence="8">
    <location>
        <begin position="376"/>
        <end position="416"/>
    </location>
</feature>
<feature type="compositionally biased region" description="Polar residues" evidence="8">
    <location>
        <begin position="154"/>
        <end position="173"/>
    </location>
</feature>
<evidence type="ECO:0000259" key="10">
    <source>
        <dbReference type="PROSITE" id="PS50178"/>
    </source>
</evidence>
<dbReference type="InterPro" id="IPR001478">
    <property type="entry name" value="PDZ"/>
</dbReference>
<gene>
    <name evidence="11" type="ORF">DYB35_009870</name>
</gene>
<dbReference type="InterPro" id="IPR013083">
    <property type="entry name" value="Znf_RING/FYVE/PHD"/>
</dbReference>
<dbReference type="InterPro" id="IPR017455">
    <property type="entry name" value="Znf_FYVE-rel"/>
</dbReference>
<keyword evidence="3 7" id="KW-0863">Zinc-finger</keyword>
<keyword evidence="4" id="KW-0862">Zinc</keyword>
<feature type="region of interest" description="Disordered" evidence="8">
    <location>
        <begin position="311"/>
        <end position="453"/>
    </location>
</feature>
<protein>
    <recommendedName>
        <fullName evidence="13">FYVE-type domain-containing protein</fullName>
    </recommendedName>
</protein>
<name>A0A3R7ARL9_APHAT</name>
<dbReference type="SUPFAM" id="SSF50156">
    <property type="entry name" value="PDZ domain-like"/>
    <property type="match status" value="1"/>
</dbReference>
<feature type="region of interest" description="Disordered" evidence="8">
    <location>
        <begin position="123"/>
        <end position="272"/>
    </location>
</feature>
<dbReference type="SMART" id="SM00064">
    <property type="entry name" value="FYVE"/>
    <property type="match status" value="1"/>
</dbReference>
<evidence type="ECO:0000313" key="12">
    <source>
        <dbReference type="Proteomes" id="UP000285712"/>
    </source>
</evidence>
<dbReference type="InterPro" id="IPR036770">
    <property type="entry name" value="Ankyrin_rpt-contain_sf"/>
</dbReference>
<dbReference type="PROSITE" id="PS50297">
    <property type="entry name" value="ANK_REP_REGION"/>
    <property type="match status" value="2"/>
</dbReference>
<dbReference type="InterPro" id="IPR002110">
    <property type="entry name" value="Ankyrin_rpt"/>
</dbReference>